<dbReference type="FunFam" id="3.40.50.300:FF:000533">
    <property type="entry name" value="Helicase, Snf2 family"/>
    <property type="match status" value="1"/>
</dbReference>
<protein>
    <submittedName>
        <fullName evidence="6">Helicase SNF2</fullName>
    </submittedName>
</protein>
<dbReference type="CDD" id="cd18793">
    <property type="entry name" value="SF2_C_SNF"/>
    <property type="match status" value="1"/>
</dbReference>
<keyword evidence="6" id="KW-0547">Nucleotide-binding</keyword>
<dbReference type="PANTHER" id="PTHR10799">
    <property type="entry name" value="SNF2/RAD54 HELICASE FAMILY"/>
    <property type="match status" value="1"/>
</dbReference>
<dbReference type="InterPro" id="IPR013663">
    <property type="entry name" value="Helicase_SWF/SNF/SWI_bac"/>
</dbReference>
<dbReference type="Proteomes" id="UP000220691">
    <property type="component" value="Unassembled WGS sequence"/>
</dbReference>
<dbReference type="SUPFAM" id="SSF52540">
    <property type="entry name" value="P-loop containing nucleoside triphosphate hydrolases"/>
    <property type="match status" value="2"/>
</dbReference>
<evidence type="ECO:0000313" key="7">
    <source>
        <dbReference type="Proteomes" id="UP000220691"/>
    </source>
</evidence>
<keyword evidence="1" id="KW-0378">Hydrolase</keyword>
<evidence type="ECO:0000256" key="1">
    <source>
        <dbReference type="ARBA" id="ARBA00022801"/>
    </source>
</evidence>
<dbReference type="GO" id="GO:0004386">
    <property type="term" value="F:helicase activity"/>
    <property type="evidence" value="ECO:0007669"/>
    <property type="project" value="UniProtKB-KW"/>
</dbReference>
<accession>A0A9X6YJG0</accession>
<organism evidence="6 7">
    <name type="scientific">Bacillus cereus</name>
    <dbReference type="NCBI Taxonomy" id="1396"/>
    <lineage>
        <taxon>Bacteria</taxon>
        <taxon>Bacillati</taxon>
        <taxon>Bacillota</taxon>
        <taxon>Bacilli</taxon>
        <taxon>Bacillales</taxon>
        <taxon>Bacillaceae</taxon>
        <taxon>Bacillus</taxon>
        <taxon>Bacillus cereus group</taxon>
    </lineage>
</organism>
<feature type="domain" description="Helicase C-terminal" evidence="5">
    <location>
        <begin position="913"/>
        <end position="1070"/>
    </location>
</feature>
<keyword evidence="6" id="KW-0347">Helicase</keyword>
<dbReference type="Pfam" id="PF00271">
    <property type="entry name" value="Helicase_C"/>
    <property type="match status" value="1"/>
</dbReference>
<evidence type="ECO:0000313" key="6">
    <source>
        <dbReference type="EMBL" id="PEN79247.1"/>
    </source>
</evidence>
<name>A0A9X6YJG0_BACCE</name>
<dbReference type="PROSITE" id="PS51194">
    <property type="entry name" value="HELICASE_CTER"/>
    <property type="match status" value="1"/>
</dbReference>
<dbReference type="InterPro" id="IPR007527">
    <property type="entry name" value="Znf_SWIM"/>
</dbReference>
<dbReference type="RefSeq" id="WP_098128049.1">
    <property type="nucleotide sequence ID" value="NZ_NUAN01000304.1"/>
</dbReference>
<feature type="domain" description="SWIM-type" evidence="3">
    <location>
        <begin position="55"/>
        <end position="92"/>
    </location>
</feature>
<dbReference type="SMART" id="SM00487">
    <property type="entry name" value="DEXDc"/>
    <property type="match status" value="1"/>
</dbReference>
<dbReference type="PROSITE" id="PS51192">
    <property type="entry name" value="HELICASE_ATP_BIND_1"/>
    <property type="match status" value="1"/>
</dbReference>
<dbReference type="Pfam" id="PF00176">
    <property type="entry name" value="SNF2-rel_dom"/>
    <property type="match status" value="1"/>
</dbReference>
<dbReference type="GO" id="GO:0008270">
    <property type="term" value="F:zinc ion binding"/>
    <property type="evidence" value="ECO:0007669"/>
    <property type="project" value="UniProtKB-KW"/>
</dbReference>
<evidence type="ECO:0000259" key="3">
    <source>
        <dbReference type="PROSITE" id="PS50966"/>
    </source>
</evidence>
<dbReference type="EMBL" id="NUAN01000304">
    <property type="protein sequence ID" value="PEN79247.1"/>
    <property type="molecule type" value="Genomic_DNA"/>
</dbReference>
<dbReference type="SMART" id="SM00490">
    <property type="entry name" value="HELICc"/>
    <property type="match status" value="1"/>
</dbReference>
<keyword evidence="2" id="KW-0479">Metal-binding</keyword>
<feature type="domain" description="Helicase ATP-binding" evidence="4">
    <location>
        <begin position="645"/>
        <end position="807"/>
    </location>
</feature>
<reference evidence="6 7" key="1">
    <citation type="submission" date="2017-09" db="EMBL/GenBank/DDBJ databases">
        <title>Large-scale bioinformatics analysis of Bacillus genomes uncovers conserved roles of natural products in bacterial physiology.</title>
        <authorList>
            <consortium name="Agbiome Team Llc"/>
            <person name="Bleich R.M."/>
            <person name="Kirk G.J."/>
            <person name="Santa Maria K.C."/>
            <person name="Allen S.E."/>
            <person name="Farag S."/>
            <person name="Shank E.A."/>
            <person name="Bowers A."/>
        </authorList>
    </citation>
    <scope>NUCLEOTIDE SEQUENCE [LARGE SCALE GENOMIC DNA]</scope>
    <source>
        <strain evidence="6 7">AFS027647</strain>
    </source>
</reference>
<gene>
    <name evidence="6" type="ORF">CN553_30645</name>
</gene>
<keyword evidence="2" id="KW-0863">Zinc-finger</keyword>
<keyword evidence="6" id="KW-0067">ATP-binding</keyword>
<dbReference type="GO" id="GO:0016787">
    <property type="term" value="F:hydrolase activity"/>
    <property type="evidence" value="ECO:0007669"/>
    <property type="project" value="UniProtKB-KW"/>
</dbReference>
<keyword evidence="2" id="KW-0862">Zinc</keyword>
<evidence type="ECO:0000256" key="2">
    <source>
        <dbReference type="PROSITE-ProRule" id="PRU00325"/>
    </source>
</evidence>
<dbReference type="InterPro" id="IPR038718">
    <property type="entry name" value="SNF2-like_sf"/>
</dbReference>
<sequence>MSHLHNIKKEKIHQSFSNAAYTRGYAYYLQGRVIDLNYDDTQSVWHGRVSGRDIYHVTVNVHSDSFDTFCDCLAYNRFLECKHGVAVLFALCGDDLKEQFFAPTIRTRKKHSYQPTEQFINLFRTHQTSTQPREHDRKQLLRIEFTCKSYQESPMSISSGNMLLRIEMKVGLDRMYVVRNIKEFLKNIKTHHTHEFTKKFTYNPTEHHFSDADYDTLCMLQDMVSNASFYKNNYSYYWQESRTTDRELLIPPMLGKEFLLQLTQCHVTFIHEQITYTDINFLEESAPFAFRLHAPKKDEFELVISQLSHIVCFDSYNCMFLDGTFYTLSDEQRILLEGVRQNAGLEQAVPISKEQMGNFLSYVLPSLKKMGTIEMADNISDKIIQPPLTSKLWMEKINDRIGVTLEYHYDDWVINPFSPKQDPLEERTTILIRDTEKEQEMMGLIENAPLTIHKNRLYVEKNDMEMYDFLFHSVPKMSEIADIYMTDEVRSFMHAGPEYAIPVTSIDVTPDNNLLEIHFDMDGINSEAIPSILQAVIEKKKYYRMPEGAFISLEHKEFQSISQLLTELDIKTNALNKNQVHLPLYRGVQVNEIMESGDSYVTKRSKAFWNLLQDLKHPEALECMLPDTLQASLREYQYNGFQWLKALARYSLGGILADDMGLGKTVQSIAYLLSEKDNMKEKKPFLIVTPASLLYNWKSEFEKFAPSLNVHVVAGVPKEREELLTSDISTDVLVTSYPLLRQDIDLYNTFEFHTLILDEAQTIKNYRTKAAEAVRMIRAQKRFALSGTPIENSLDELWSIFQTILPAFFPGQQSFRKLPPDQIARMVRPFILRRLKKEVLKELPEKIESNHVSELTKQQKELYVSYLENIKNSLETEDFQKNRMKILAGLTRLRQICCHPSLFIENYHGDSSKLEQLLEITKQAISNKKRLLIFSQFSSMLQIIQDQFEKEGISSFYLDGATPSKERVHMANRFNQGEKEVFLISLKAGGTGLNLTGADTVILYDLWWNPAIEEQAAGRAHRMGQKNVVQVIRLLTRGTIEEKIYELQQKKKELIEQVIHPGEMMLTSLSEAEIRELLHM</sequence>
<dbReference type="PROSITE" id="PS50966">
    <property type="entry name" value="ZF_SWIM"/>
    <property type="match status" value="1"/>
</dbReference>
<dbReference type="Gene3D" id="3.40.50.10810">
    <property type="entry name" value="Tandem AAA-ATPase domain"/>
    <property type="match status" value="1"/>
</dbReference>
<dbReference type="AlphaFoldDB" id="A0A9X6YJG0"/>
<dbReference type="GO" id="GO:0005524">
    <property type="term" value="F:ATP binding"/>
    <property type="evidence" value="ECO:0007669"/>
    <property type="project" value="InterPro"/>
</dbReference>
<dbReference type="InterPro" id="IPR001650">
    <property type="entry name" value="Helicase_C-like"/>
</dbReference>
<dbReference type="Pfam" id="PF08455">
    <property type="entry name" value="SNF2_assoc"/>
    <property type="match status" value="1"/>
</dbReference>
<dbReference type="CDD" id="cd18012">
    <property type="entry name" value="DEXQc_arch_SWI2_SNF2"/>
    <property type="match status" value="1"/>
</dbReference>
<dbReference type="InterPro" id="IPR000330">
    <property type="entry name" value="SNF2_N"/>
</dbReference>
<evidence type="ECO:0000259" key="5">
    <source>
        <dbReference type="PROSITE" id="PS51194"/>
    </source>
</evidence>
<dbReference type="InterPro" id="IPR027417">
    <property type="entry name" value="P-loop_NTPase"/>
</dbReference>
<dbReference type="InterPro" id="IPR014001">
    <property type="entry name" value="Helicase_ATP-bd"/>
</dbReference>
<proteinExistence type="predicted"/>
<dbReference type="InterPro" id="IPR049730">
    <property type="entry name" value="SNF2/RAD54-like_C"/>
</dbReference>
<evidence type="ECO:0000259" key="4">
    <source>
        <dbReference type="PROSITE" id="PS51192"/>
    </source>
</evidence>
<comment type="caution">
    <text evidence="6">The sequence shown here is derived from an EMBL/GenBank/DDBJ whole genome shotgun (WGS) entry which is preliminary data.</text>
</comment>
<dbReference type="Gene3D" id="3.40.50.300">
    <property type="entry name" value="P-loop containing nucleotide triphosphate hydrolases"/>
    <property type="match status" value="1"/>
</dbReference>